<evidence type="ECO:0000313" key="1">
    <source>
        <dbReference type="EMBL" id="MCE3049701.1"/>
    </source>
</evidence>
<comment type="caution">
    <text evidence="1">The sequence shown here is derived from an EMBL/GenBank/DDBJ whole genome shotgun (WGS) entry which is preliminary data.</text>
</comment>
<organism evidence="1 2">
    <name type="scientific">Datura stramonium</name>
    <name type="common">Jimsonweed</name>
    <name type="synonym">Common thornapple</name>
    <dbReference type="NCBI Taxonomy" id="4076"/>
    <lineage>
        <taxon>Eukaryota</taxon>
        <taxon>Viridiplantae</taxon>
        <taxon>Streptophyta</taxon>
        <taxon>Embryophyta</taxon>
        <taxon>Tracheophyta</taxon>
        <taxon>Spermatophyta</taxon>
        <taxon>Magnoliopsida</taxon>
        <taxon>eudicotyledons</taxon>
        <taxon>Gunneridae</taxon>
        <taxon>Pentapetalae</taxon>
        <taxon>asterids</taxon>
        <taxon>lamiids</taxon>
        <taxon>Solanales</taxon>
        <taxon>Solanaceae</taxon>
        <taxon>Solanoideae</taxon>
        <taxon>Datureae</taxon>
        <taxon>Datura</taxon>
    </lineage>
</organism>
<keyword evidence="2" id="KW-1185">Reference proteome</keyword>
<gene>
    <name evidence="1" type="ORF">HAX54_045552</name>
</gene>
<protein>
    <submittedName>
        <fullName evidence="1">Uncharacterized protein</fullName>
    </submittedName>
</protein>
<name>A0ABS8WFX1_DATST</name>
<accession>A0ABS8WFX1</accession>
<sequence>MAIQYHNSNTRPPQQQVPNCTCCPTPCHETSDHLFLDSYSARKLWTFLKNPGAFSGLRPLMASRISSSQTQWSIYRRPVNSQRIPVVRDGGIHINYAKEGAELAGDDIMSGLREPPPYSARKKLYSDLTTA</sequence>
<evidence type="ECO:0000313" key="2">
    <source>
        <dbReference type="Proteomes" id="UP000823775"/>
    </source>
</evidence>
<proteinExistence type="predicted"/>
<dbReference type="EMBL" id="JACEIK010007076">
    <property type="protein sequence ID" value="MCE3049701.1"/>
    <property type="molecule type" value="Genomic_DNA"/>
</dbReference>
<reference evidence="1 2" key="1">
    <citation type="journal article" date="2021" name="BMC Genomics">
        <title>Datura genome reveals duplications of psychoactive alkaloid biosynthetic genes and high mutation rate following tissue culture.</title>
        <authorList>
            <person name="Rajewski A."/>
            <person name="Carter-House D."/>
            <person name="Stajich J."/>
            <person name="Litt A."/>
        </authorList>
    </citation>
    <scope>NUCLEOTIDE SEQUENCE [LARGE SCALE GENOMIC DNA]</scope>
    <source>
        <strain evidence="1">AR-01</strain>
    </source>
</reference>
<dbReference type="Proteomes" id="UP000823775">
    <property type="component" value="Unassembled WGS sequence"/>
</dbReference>